<feature type="transmembrane region" description="Helical" evidence="1">
    <location>
        <begin position="41"/>
        <end position="59"/>
    </location>
</feature>
<feature type="transmembrane region" description="Helical" evidence="1">
    <location>
        <begin position="101"/>
        <end position="119"/>
    </location>
</feature>
<proteinExistence type="predicted"/>
<evidence type="ECO:0000256" key="1">
    <source>
        <dbReference type="SAM" id="Phobius"/>
    </source>
</evidence>
<keyword evidence="3" id="KW-1185">Reference proteome</keyword>
<feature type="transmembrane region" description="Helical" evidence="1">
    <location>
        <begin position="170"/>
        <end position="198"/>
    </location>
</feature>
<keyword evidence="1" id="KW-0472">Membrane</keyword>
<dbReference type="EMBL" id="BOPF01000018">
    <property type="protein sequence ID" value="GIJ48013.1"/>
    <property type="molecule type" value="Genomic_DNA"/>
</dbReference>
<comment type="caution">
    <text evidence="2">The sequence shown here is derived from an EMBL/GenBank/DDBJ whole genome shotgun (WGS) entry which is preliminary data.</text>
</comment>
<organism evidence="2 3">
    <name type="scientific">Virgisporangium aliadipatigenens</name>
    <dbReference type="NCBI Taxonomy" id="741659"/>
    <lineage>
        <taxon>Bacteria</taxon>
        <taxon>Bacillati</taxon>
        <taxon>Actinomycetota</taxon>
        <taxon>Actinomycetes</taxon>
        <taxon>Micromonosporales</taxon>
        <taxon>Micromonosporaceae</taxon>
        <taxon>Virgisporangium</taxon>
    </lineage>
</organism>
<feature type="transmembrane region" description="Helical" evidence="1">
    <location>
        <begin position="131"/>
        <end position="149"/>
    </location>
</feature>
<feature type="transmembrane region" description="Helical" evidence="1">
    <location>
        <begin position="204"/>
        <end position="225"/>
    </location>
</feature>
<protein>
    <submittedName>
        <fullName evidence="2">Uncharacterized protein</fullName>
    </submittedName>
</protein>
<evidence type="ECO:0000313" key="3">
    <source>
        <dbReference type="Proteomes" id="UP000619260"/>
    </source>
</evidence>
<keyword evidence="1" id="KW-0812">Transmembrane</keyword>
<sequence>MRKVDSARSPHCPLWTLGRPGYPLASAVGSAENQGMLLRRFVRTAAAVTATVALLVVLFRQFEGDPADTTGPVLAGALAAWWFVAGPPARAAASSGRMIEVAAWAARGAGLAGAAVYYASQGLDRARPDPVLAAFAVGLIGARVLQTVARRRGTGATNPLFPGGRRRALLIARWVGYVLLAVFARYVGLLAAVVLFWVPTRVHGWPVVPLAVLWAVVVGIGFGMIQVFSLRRSRVTYSHAYSAGLGVTHTTEDWQEQELLGPPVRTGLAPLLQARQVVGGWQSASSGYGSWGSTNTTTWADGWWQVRLVQFPPAYVPFWIDRPIRSLFDRRKRLDDGGE</sequence>
<accession>A0A8J4DSL7</accession>
<reference evidence="2" key="1">
    <citation type="submission" date="2021-01" db="EMBL/GenBank/DDBJ databases">
        <title>Whole genome shotgun sequence of Virgisporangium aliadipatigenens NBRC 105644.</title>
        <authorList>
            <person name="Komaki H."/>
            <person name="Tamura T."/>
        </authorList>
    </citation>
    <scope>NUCLEOTIDE SEQUENCE</scope>
    <source>
        <strain evidence="2">NBRC 105644</strain>
    </source>
</reference>
<gene>
    <name evidence="2" type="ORF">Val02_48990</name>
</gene>
<dbReference type="Proteomes" id="UP000619260">
    <property type="component" value="Unassembled WGS sequence"/>
</dbReference>
<dbReference type="AlphaFoldDB" id="A0A8J4DSL7"/>
<name>A0A8J4DSL7_9ACTN</name>
<evidence type="ECO:0000313" key="2">
    <source>
        <dbReference type="EMBL" id="GIJ48013.1"/>
    </source>
</evidence>
<keyword evidence="1" id="KW-1133">Transmembrane helix</keyword>
<feature type="transmembrane region" description="Helical" evidence="1">
    <location>
        <begin position="71"/>
        <end position="89"/>
    </location>
</feature>